<evidence type="ECO:0000313" key="1">
    <source>
        <dbReference type="Ensembl" id="ENSBJAP00000006420.1"/>
    </source>
</evidence>
<proteinExistence type="predicted"/>
<organism evidence="1 2">
    <name type="scientific">Buteo japonicus</name>
    <dbReference type="NCBI Taxonomy" id="224669"/>
    <lineage>
        <taxon>Eukaryota</taxon>
        <taxon>Metazoa</taxon>
        <taxon>Chordata</taxon>
        <taxon>Craniata</taxon>
        <taxon>Vertebrata</taxon>
        <taxon>Euteleostomi</taxon>
        <taxon>Archelosauria</taxon>
        <taxon>Archosauria</taxon>
        <taxon>Dinosauria</taxon>
        <taxon>Saurischia</taxon>
        <taxon>Theropoda</taxon>
        <taxon>Coelurosauria</taxon>
        <taxon>Aves</taxon>
        <taxon>Neognathae</taxon>
        <taxon>Neoaves</taxon>
        <taxon>Telluraves</taxon>
        <taxon>Accipitrimorphae</taxon>
        <taxon>Accipitriformes</taxon>
        <taxon>Accipitridae</taxon>
        <taxon>Accipitrinae</taxon>
        <taxon>Buteo</taxon>
    </lineage>
</organism>
<reference evidence="1" key="2">
    <citation type="submission" date="2025-09" db="UniProtKB">
        <authorList>
            <consortium name="Ensembl"/>
        </authorList>
    </citation>
    <scope>IDENTIFICATION</scope>
</reference>
<evidence type="ECO:0000313" key="2">
    <source>
        <dbReference type="Proteomes" id="UP000694555"/>
    </source>
</evidence>
<dbReference type="AlphaFoldDB" id="A0A8C0ASH9"/>
<keyword evidence="2" id="KW-1185">Reference proteome</keyword>
<sequence>PEPRREGASKGDVREKVWDYLEASGLADFPRPVHRRIPNFKGSHQACCSIRELDVFNRAREIKVDPDKPLEGVRLAALQVTAPLHP</sequence>
<dbReference type="Ensembl" id="ENSBJAT00000006609.1">
    <property type="protein sequence ID" value="ENSBJAP00000006420.1"/>
    <property type="gene ID" value="ENSBJAG00000004590.1"/>
</dbReference>
<dbReference type="Proteomes" id="UP000694555">
    <property type="component" value="Unplaced"/>
</dbReference>
<dbReference type="GO" id="GO:0005737">
    <property type="term" value="C:cytoplasm"/>
    <property type="evidence" value="ECO:0007669"/>
    <property type="project" value="TreeGrafter"/>
</dbReference>
<dbReference type="PANTHER" id="PTHR13017">
    <property type="entry name" value="5-FORMYLTETRAHYDROFOLATE CYCLO-LIGASE-RELATED"/>
    <property type="match status" value="1"/>
</dbReference>
<protein>
    <submittedName>
        <fullName evidence="1">Uncharacterized protein</fullName>
    </submittedName>
</protein>
<accession>A0A8C0ASH9</accession>
<name>A0A8C0ASH9_9AVES</name>
<dbReference type="PANTHER" id="PTHR13017:SF0">
    <property type="entry name" value="METHENYLTETRAHYDROFOLATE SYNTHASE DOMAIN-CONTAINING PROTEIN"/>
    <property type="match status" value="1"/>
</dbReference>
<reference evidence="1" key="1">
    <citation type="submission" date="2025-08" db="UniProtKB">
        <authorList>
            <consortium name="Ensembl"/>
        </authorList>
    </citation>
    <scope>IDENTIFICATION</scope>
</reference>
<dbReference type="InterPro" id="IPR002698">
    <property type="entry name" value="FTHF_cligase"/>
</dbReference>